<accession>A0A424Y9B3</accession>
<gene>
    <name evidence="3" type="ORF">D5R97_10330</name>
</gene>
<protein>
    <submittedName>
        <fullName evidence="3">Uncharacterized protein</fullName>
    </submittedName>
</protein>
<feature type="compositionally biased region" description="Polar residues" evidence="1">
    <location>
        <begin position="98"/>
        <end position="107"/>
    </location>
</feature>
<dbReference type="AlphaFoldDB" id="A0A424Y9B3"/>
<feature type="signal peptide" evidence="2">
    <location>
        <begin position="1"/>
        <end position="23"/>
    </location>
</feature>
<evidence type="ECO:0000313" key="4">
    <source>
        <dbReference type="Proteomes" id="UP000285138"/>
    </source>
</evidence>
<dbReference type="EMBL" id="QZAA01000296">
    <property type="protein sequence ID" value="RQD72788.1"/>
    <property type="molecule type" value="Genomic_DNA"/>
</dbReference>
<feature type="region of interest" description="Disordered" evidence="1">
    <location>
        <begin position="83"/>
        <end position="107"/>
    </location>
</feature>
<sequence>KGTLLVIALAALLLITLSSMAFADTAGNEEELQVKEQQELQEREERREMKEERLQKGEYPCSPDCEPQQKRLQENKKLFEQREERKELKQERMEKRQGSNIAQPLFF</sequence>
<keyword evidence="2" id="KW-0732">Signal</keyword>
<evidence type="ECO:0000313" key="3">
    <source>
        <dbReference type="EMBL" id="RQD72788.1"/>
    </source>
</evidence>
<organism evidence="3 4">
    <name type="scientific">Candidatus Syntrophonatronum acetioxidans</name>
    <dbReference type="NCBI Taxonomy" id="1795816"/>
    <lineage>
        <taxon>Bacteria</taxon>
        <taxon>Bacillati</taxon>
        <taxon>Bacillota</taxon>
        <taxon>Clostridia</taxon>
        <taxon>Eubacteriales</taxon>
        <taxon>Syntrophomonadaceae</taxon>
        <taxon>Candidatus Syntrophonatronum</taxon>
    </lineage>
</organism>
<name>A0A424Y9B3_9FIRM</name>
<feature type="compositionally biased region" description="Basic and acidic residues" evidence="1">
    <location>
        <begin position="33"/>
        <end position="56"/>
    </location>
</feature>
<feature type="compositionally biased region" description="Basic and acidic residues" evidence="1">
    <location>
        <begin position="83"/>
        <end position="97"/>
    </location>
</feature>
<comment type="caution">
    <text evidence="3">The sequence shown here is derived from an EMBL/GenBank/DDBJ whole genome shotgun (WGS) entry which is preliminary data.</text>
</comment>
<dbReference type="Proteomes" id="UP000285138">
    <property type="component" value="Unassembled WGS sequence"/>
</dbReference>
<proteinExistence type="predicted"/>
<evidence type="ECO:0000256" key="2">
    <source>
        <dbReference type="SAM" id="SignalP"/>
    </source>
</evidence>
<feature type="non-terminal residue" evidence="3">
    <location>
        <position position="1"/>
    </location>
</feature>
<feature type="chain" id="PRO_5019586436" evidence="2">
    <location>
        <begin position="24"/>
        <end position="107"/>
    </location>
</feature>
<evidence type="ECO:0000256" key="1">
    <source>
        <dbReference type="SAM" id="MobiDB-lite"/>
    </source>
</evidence>
<feature type="region of interest" description="Disordered" evidence="1">
    <location>
        <begin position="33"/>
        <end position="71"/>
    </location>
</feature>
<reference evidence="3 4" key="1">
    <citation type="submission" date="2018-08" db="EMBL/GenBank/DDBJ databases">
        <title>The metabolism and importance of syntrophic acetate oxidation coupled to methane or sulfide production in haloalkaline environments.</title>
        <authorList>
            <person name="Timmers P.H.A."/>
            <person name="Vavourakis C.D."/>
            <person name="Sorokin D.Y."/>
            <person name="Sinninghe Damste J.S."/>
            <person name="Muyzer G."/>
            <person name="Stams A.J.M."/>
            <person name="Plugge C.M."/>
        </authorList>
    </citation>
    <scope>NUCLEOTIDE SEQUENCE [LARGE SCALE GENOMIC DNA]</scope>
    <source>
        <strain evidence="3">MSAO_Bac1</strain>
    </source>
</reference>